<keyword evidence="3 7" id="KW-1133">Transmembrane helix</keyword>
<feature type="transmembrane region" description="Helical" evidence="7">
    <location>
        <begin position="533"/>
        <end position="551"/>
    </location>
</feature>
<feature type="region of interest" description="Disordered" evidence="6">
    <location>
        <begin position="132"/>
        <end position="175"/>
    </location>
</feature>
<dbReference type="PRINTS" id="PR00421">
    <property type="entry name" value="THIOREDOXIN"/>
</dbReference>
<keyword evidence="11" id="KW-1185">Reference proteome</keyword>
<evidence type="ECO:0000256" key="2">
    <source>
        <dbReference type="ARBA" id="ARBA00022692"/>
    </source>
</evidence>
<dbReference type="PROSITE" id="PS51352">
    <property type="entry name" value="THIOREDOXIN_2"/>
    <property type="match status" value="2"/>
</dbReference>
<keyword evidence="4 7" id="KW-0472">Membrane</keyword>
<dbReference type="SUPFAM" id="SSF52833">
    <property type="entry name" value="Thioredoxin-like"/>
    <property type="match status" value="3"/>
</dbReference>
<dbReference type="PANTHER" id="PTHR46426:SF1">
    <property type="entry name" value="PROTEIN DISULFIDE-ISOMERASE TMX3"/>
    <property type="match status" value="1"/>
</dbReference>
<evidence type="ECO:0000256" key="1">
    <source>
        <dbReference type="ARBA" id="ARBA00004389"/>
    </source>
</evidence>
<evidence type="ECO:0000256" key="4">
    <source>
        <dbReference type="ARBA" id="ARBA00023136"/>
    </source>
</evidence>
<dbReference type="PROSITE" id="PS00194">
    <property type="entry name" value="THIOREDOXIN_1"/>
    <property type="match status" value="1"/>
</dbReference>
<comment type="subcellular location">
    <subcellularLocation>
        <location evidence="1">Endoplasmic reticulum membrane</location>
        <topology evidence="1">Single-pass membrane protein</topology>
    </subcellularLocation>
</comment>
<evidence type="ECO:0000313" key="10">
    <source>
        <dbReference type="EMBL" id="GAA5803502.1"/>
    </source>
</evidence>
<sequence length="575" mass="65730">MKFLSILSLAFLVPLIKAASVEIKPDTIKSLTDSGTWLIEYFSPICQHCINFDPDWKRLSDDLSTLETESNFHFGTVNCLLYGDLCNEHKVKGFPTLRLWHNGENIDEYKGKNFYEPVTEYVYDKIKSLKSTTESNKEEEEEEEVTEEEDETDKSEAVEEQEGDETDLMLPNPEGTSINLNEAKLREIAKGSVSWFIKFYAPWCGHCKALAPTWVELASQLRNQVNIGEVNCEVLPSVCKEFGVTGFPTLQMFQQGEAIKYTGSRSLSSLLEFVNEHSGPSVKDVTAEELSKYLTLKDVSIIYVHKGDVPELIKSVANQYVSTIPFYASKDKKVLSKFNLDSSSIPALLLVKDNSHYLYPATYDFTKNTKSNRDSLIDWIEKEQYPLISKLGPANHKSILQGNSVVVLSIIASHDTVNQLKFRDVATNWYKSDNSKGKNVIFAEMDRSMWRDYVLNEFNIDNDDTARVIIYNPSNYQYYSNDLSQNQFVMDEPEKLYASLNQLNQLYGVSTLAVHERIYVSTSNGFRWLAKHWFLSMIGFTILSSFIYRYLTFHGPTRLTKGVLPSYRPVDTHKD</sequence>
<feature type="domain" description="Thioredoxin" evidence="9">
    <location>
        <begin position="157"/>
        <end position="279"/>
    </location>
</feature>
<evidence type="ECO:0000256" key="8">
    <source>
        <dbReference type="SAM" id="SignalP"/>
    </source>
</evidence>
<name>A0ABP9Y953_9FUNG</name>
<dbReference type="PANTHER" id="PTHR46426">
    <property type="entry name" value="PROTEIN DISULFIDE-ISOMERASE TMX3"/>
    <property type="match status" value="1"/>
</dbReference>
<evidence type="ECO:0000256" key="7">
    <source>
        <dbReference type="SAM" id="Phobius"/>
    </source>
</evidence>
<dbReference type="CDD" id="cd02961">
    <property type="entry name" value="PDI_a_family"/>
    <property type="match status" value="2"/>
</dbReference>
<dbReference type="InterPro" id="IPR013766">
    <property type="entry name" value="Thioredoxin_domain"/>
</dbReference>
<evidence type="ECO:0000256" key="5">
    <source>
        <dbReference type="ARBA" id="ARBA00045246"/>
    </source>
</evidence>
<comment type="function">
    <text evidence="5">Probable disulfide isomerase, which participates in the folding of proteins containing disulfide bonds. May act as a dithiol oxidase. Acts as a regulator of endoplasmic reticulum-mitochondria contact sites via its ability to regulate redox signals.</text>
</comment>
<feature type="chain" id="PRO_5045040927" description="Thioredoxin domain-containing protein" evidence="8">
    <location>
        <begin position="19"/>
        <end position="575"/>
    </location>
</feature>
<gene>
    <name evidence="10" type="ORF">HPULCUR_008984</name>
</gene>
<evidence type="ECO:0000259" key="9">
    <source>
        <dbReference type="PROSITE" id="PS51352"/>
    </source>
</evidence>
<dbReference type="InterPro" id="IPR036249">
    <property type="entry name" value="Thioredoxin-like_sf"/>
</dbReference>
<comment type="caution">
    <text evidence="10">The sequence shown here is derived from an EMBL/GenBank/DDBJ whole genome shotgun (WGS) entry which is preliminary data.</text>
</comment>
<dbReference type="Pfam" id="PF13848">
    <property type="entry name" value="Thioredoxin_6"/>
    <property type="match status" value="1"/>
</dbReference>
<dbReference type="EMBL" id="BAABUJ010000028">
    <property type="protein sequence ID" value="GAA5803502.1"/>
    <property type="molecule type" value="Genomic_DNA"/>
</dbReference>
<dbReference type="InterPro" id="IPR017937">
    <property type="entry name" value="Thioredoxin_CS"/>
</dbReference>
<proteinExistence type="predicted"/>
<dbReference type="Gene3D" id="3.40.30.10">
    <property type="entry name" value="Glutaredoxin"/>
    <property type="match status" value="3"/>
</dbReference>
<dbReference type="Proteomes" id="UP001476247">
    <property type="component" value="Unassembled WGS sequence"/>
</dbReference>
<keyword evidence="2 7" id="KW-0812">Transmembrane</keyword>
<evidence type="ECO:0000313" key="11">
    <source>
        <dbReference type="Proteomes" id="UP001476247"/>
    </source>
</evidence>
<dbReference type="Pfam" id="PF00085">
    <property type="entry name" value="Thioredoxin"/>
    <property type="match status" value="2"/>
</dbReference>
<dbReference type="InterPro" id="IPR052250">
    <property type="entry name" value="PDI_TMX3"/>
</dbReference>
<evidence type="ECO:0000256" key="3">
    <source>
        <dbReference type="ARBA" id="ARBA00022989"/>
    </source>
</evidence>
<feature type="signal peptide" evidence="8">
    <location>
        <begin position="1"/>
        <end position="18"/>
    </location>
</feature>
<accession>A0ABP9Y953</accession>
<evidence type="ECO:0000256" key="6">
    <source>
        <dbReference type="SAM" id="MobiDB-lite"/>
    </source>
</evidence>
<keyword evidence="8" id="KW-0732">Signal</keyword>
<dbReference type="CDD" id="cd02981">
    <property type="entry name" value="PDI_b_family"/>
    <property type="match status" value="1"/>
</dbReference>
<organism evidence="10 11">
    <name type="scientific">Helicostylum pulchrum</name>
    <dbReference type="NCBI Taxonomy" id="562976"/>
    <lineage>
        <taxon>Eukaryota</taxon>
        <taxon>Fungi</taxon>
        <taxon>Fungi incertae sedis</taxon>
        <taxon>Mucoromycota</taxon>
        <taxon>Mucoromycotina</taxon>
        <taxon>Mucoromycetes</taxon>
        <taxon>Mucorales</taxon>
        <taxon>Mucorineae</taxon>
        <taxon>Mucoraceae</taxon>
        <taxon>Helicostylum</taxon>
    </lineage>
</organism>
<feature type="compositionally biased region" description="Acidic residues" evidence="6">
    <location>
        <begin position="137"/>
        <end position="167"/>
    </location>
</feature>
<protein>
    <recommendedName>
        <fullName evidence="9">Thioredoxin domain-containing protein</fullName>
    </recommendedName>
</protein>
<feature type="domain" description="Thioredoxin" evidence="9">
    <location>
        <begin position="7"/>
        <end position="131"/>
    </location>
</feature>
<reference evidence="10 11" key="1">
    <citation type="submission" date="2024-04" db="EMBL/GenBank/DDBJ databases">
        <title>genome sequences of Mucor flavus KT1a and Helicostylum pulchrum KT1b strains isolation_sourced from the surface of a dry-aged beef.</title>
        <authorList>
            <person name="Toyotome T."/>
            <person name="Hosono M."/>
            <person name="Torimaru M."/>
            <person name="Fukuda K."/>
            <person name="Mikami N."/>
        </authorList>
    </citation>
    <scope>NUCLEOTIDE SEQUENCE [LARGE SCALE GENOMIC DNA]</scope>
    <source>
        <strain evidence="10 11">KT1b</strain>
    </source>
</reference>